<reference evidence="8" key="2">
    <citation type="submission" date="2021-01" db="UniProtKB">
        <authorList>
            <consortium name="EnsemblMetazoa"/>
        </authorList>
    </citation>
    <scope>IDENTIFICATION</scope>
</reference>
<evidence type="ECO:0000256" key="6">
    <source>
        <dbReference type="SAM" id="Phobius"/>
    </source>
</evidence>
<feature type="transmembrane region" description="Helical" evidence="6">
    <location>
        <begin position="126"/>
        <end position="145"/>
    </location>
</feature>
<dbReference type="CDD" id="cd07042">
    <property type="entry name" value="STAS_SulP_like_sulfate_transporter"/>
    <property type="match status" value="1"/>
</dbReference>
<dbReference type="PROSITE" id="PS50801">
    <property type="entry name" value="STAS"/>
    <property type="match status" value="1"/>
</dbReference>
<feature type="transmembrane region" description="Helical" evidence="6">
    <location>
        <begin position="207"/>
        <end position="223"/>
    </location>
</feature>
<feature type="transmembrane region" description="Helical" evidence="6">
    <location>
        <begin position="303"/>
        <end position="326"/>
    </location>
</feature>
<feature type="transmembrane region" description="Helical" evidence="6">
    <location>
        <begin position="436"/>
        <end position="468"/>
    </location>
</feature>
<dbReference type="EnsemblMetazoa" id="XM_030984755">
    <property type="protein sequence ID" value="XP_030840615"/>
    <property type="gene ID" value="LOC574650"/>
</dbReference>
<comment type="subcellular location">
    <subcellularLocation>
        <location evidence="1">Membrane</location>
        <topology evidence="1">Multi-pass membrane protein</topology>
    </subcellularLocation>
</comment>
<evidence type="ECO:0000256" key="5">
    <source>
        <dbReference type="SAM" id="MobiDB-lite"/>
    </source>
</evidence>
<feature type="transmembrane region" description="Helical" evidence="6">
    <location>
        <begin position="76"/>
        <end position="91"/>
    </location>
</feature>
<dbReference type="GO" id="GO:0005886">
    <property type="term" value="C:plasma membrane"/>
    <property type="evidence" value="ECO:0000318"/>
    <property type="project" value="GO_Central"/>
</dbReference>
<dbReference type="SUPFAM" id="SSF52091">
    <property type="entry name" value="SpoIIaa-like"/>
    <property type="match status" value="1"/>
</dbReference>
<evidence type="ECO:0000256" key="1">
    <source>
        <dbReference type="ARBA" id="ARBA00004141"/>
    </source>
</evidence>
<keyword evidence="2 6" id="KW-0812">Transmembrane</keyword>
<dbReference type="OrthoDB" id="288203at2759"/>
<dbReference type="GeneID" id="574650"/>
<dbReference type="InterPro" id="IPR002645">
    <property type="entry name" value="STAS_dom"/>
</dbReference>
<dbReference type="PANTHER" id="PTHR11814">
    <property type="entry name" value="SULFATE TRANSPORTER"/>
    <property type="match status" value="1"/>
</dbReference>
<dbReference type="InParanoid" id="A0A7M7NT37"/>
<dbReference type="Gene3D" id="3.30.750.24">
    <property type="entry name" value="STAS domain"/>
    <property type="match status" value="1"/>
</dbReference>
<evidence type="ECO:0000256" key="3">
    <source>
        <dbReference type="ARBA" id="ARBA00022989"/>
    </source>
</evidence>
<protein>
    <recommendedName>
        <fullName evidence="7">STAS domain-containing protein</fullName>
    </recommendedName>
</protein>
<keyword evidence="4 6" id="KW-0472">Membrane</keyword>
<feature type="transmembrane region" description="Helical" evidence="6">
    <location>
        <begin position="152"/>
        <end position="172"/>
    </location>
</feature>
<feature type="region of interest" description="Disordered" evidence="5">
    <location>
        <begin position="624"/>
        <end position="695"/>
    </location>
</feature>
<dbReference type="InterPro" id="IPR011547">
    <property type="entry name" value="SLC26A/SulP_dom"/>
</dbReference>
<dbReference type="Pfam" id="PF00916">
    <property type="entry name" value="Sulfate_transp"/>
    <property type="match status" value="1"/>
</dbReference>
<dbReference type="OMA" id="RLRLGCW"/>
<dbReference type="InterPro" id="IPR036513">
    <property type="entry name" value="STAS_dom_sf"/>
</dbReference>
<evidence type="ECO:0000259" key="7">
    <source>
        <dbReference type="PROSITE" id="PS50801"/>
    </source>
</evidence>
<dbReference type="Pfam" id="PF01740">
    <property type="entry name" value="STAS"/>
    <property type="match status" value="1"/>
</dbReference>
<feature type="transmembrane region" description="Helical" evidence="6">
    <location>
        <begin position="98"/>
        <end position="114"/>
    </location>
</feature>
<dbReference type="GO" id="GO:1902476">
    <property type="term" value="P:chloride transmembrane transport"/>
    <property type="evidence" value="ECO:0000318"/>
    <property type="project" value="GO_Central"/>
</dbReference>
<dbReference type="RefSeq" id="XP_030840616.1">
    <property type="nucleotide sequence ID" value="XM_030984756.1"/>
</dbReference>
<feature type="transmembrane region" description="Helical" evidence="6">
    <location>
        <begin position="244"/>
        <end position="271"/>
    </location>
</feature>
<keyword evidence="9" id="KW-1185">Reference proteome</keyword>
<dbReference type="GO" id="GO:0015116">
    <property type="term" value="F:sulfate transmembrane transporter activity"/>
    <property type="evidence" value="ECO:0000318"/>
    <property type="project" value="GO_Central"/>
</dbReference>
<evidence type="ECO:0000256" key="4">
    <source>
        <dbReference type="ARBA" id="ARBA00023136"/>
    </source>
</evidence>
<accession>A0A7M7NT37</accession>
<dbReference type="InterPro" id="IPR001902">
    <property type="entry name" value="SLC26A/SulP_fam"/>
</dbReference>
<dbReference type="Proteomes" id="UP000007110">
    <property type="component" value="Unassembled WGS sequence"/>
</dbReference>
<sequence length="695" mass="76758">MSSSRQRKEVARRLKSKVKNYCSKEKWKERFPISMWLPKYRIYKGVNDIIAGLTVGLTVLPQGLAYAGIAKLPSEYGLYAAIMGGFMYALFGMSKDISVGPTAIMSLLVAQYGTPIPGDEELNDPTYAILLAFCCGIVQLVFGILHLGFIANYISAVVIAGFTSASAITIAMSQVKTILGIKFPAETFFHDLIETFRHITETRWQDLTLGLSCIVALALMRFMKNIAQQKIEKLGKKPPLRKKIIWKFLWVFGTARNAVIVVVAAGITYGLHENGMEEVFTITGNVTDGLPPLSLPNFGADNIIKHLNIGLIIIPMLGFLENIAIVKGFARKNGYRVDTNQELIAIGACNIGSSFISGYPITGSFSRSAINEQSGVMTQASGIVTGTLVIVSLAFLTPVFYYIPKASLAAVIIYAVLFMIDYHIVVKLWRVRKPDLITLAMTFFVSLWLGVEYGTIIGILVDLLMLLYPYGKPGLTSKEVDQSVVIIQMERGLRFPAVSELQNLLDDKALIQEKPPSAILDFSNVSSMDYSVIEGLKDIFKSFSKKNSTLVLAGVRPSMRTLIDKAKIKDVVIYDTVDDALEGVDEALQKIFIDDDPNQNHQVVQLTNLTAGPSNRLSRVIEVDVEEEEEEEIGKKEADTANMDQQDATRRDESNQEATIQDKTGQDSRHQEGSHKDGSHPDDSGREENVQVSEL</sequence>
<feature type="domain" description="STAS" evidence="7">
    <location>
        <begin position="474"/>
        <end position="591"/>
    </location>
</feature>
<evidence type="ECO:0000313" key="8">
    <source>
        <dbReference type="EnsemblMetazoa" id="XP_030840616"/>
    </source>
</evidence>
<dbReference type="GO" id="GO:1902358">
    <property type="term" value="P:sulfate transmembrane transport"/>
    <property type="evidence" value="ECO:0000318"/>
    <property type="project" value="GO_Central"/>
</dbReference>
<dbReference type="NCBIfam" id="TIGR00815">
    <property type="entry name" value="sulP"/>
    <property type="match status" value="1"/>
</dbReference>
<keyword evidence="3 6" id="KW-1133">Transmembrane helix</keyword>
<evidence type="ECO:0000313" key="9">
    <source>
        <dbReference type="Proteomes" id="UP000007110"/>
    </source>
</evidence>
<feature type="transmembrane region" description="Helical" evidence="6">
    <location>
        <begin position="49"/>
        <end position="70"/>
    </location>
</feature>
<dbReference type="AlphaFoldDB" id="A0A7M7NT37"/>
<dbReference type="EnsemblMetazoa" id="XM_030984756">
    <property type="protein sequence ID" value="XP_030840616"/>
    <property type="gene ID" value="LOC574650"/>
</dbReference>
<feature type="transmembrane region" description="Helical" evidence="6">
    <location>
        <begin position="409"/>
        <end position="429"/>
    </location>
</feature>
<name>A0A7M7NT37_STRPU</name>
<feature type="compositionally biased region" description="Basic and acidic residues" evidence="5">
    <location>
        <begin position="664"/>
        <end position="689"/>
    </location>
</feature>
<organism evidence="8 9">
    <name type="scientific">Strongylocentrotus purpuratus</name>
    <name type="common">Purple sea urchin</name>
    <dbReference type="NCBI Taxonomy" id="7668"/>
    <lineage>
        <taxon>Eukaryota</taxon>
        <taxon>Metazoa</taxon>
        <taxon>Echinodermata</taxon>
        <taxon>Eleutherozoa</taxon>
        <taxon>Echinozoa</taxon>
        <taxon>Echinoidea</taxon>
        <taxon>Euechinoidea</taxon>
        <taxon>Echinacea</taxon>
        <taxon>Camarodonta</taxon>
        <taxon>Echinidea</taxon>
        <taxon>Strongylocentrotidae</taxon>
        <taxon>Strongylocentrotus</taxon>
    </lineage>
</organism>
<evidence type="ECO:0000256" key="2">
    <source>
        <dbReference type="ARBA" id="ARBA00022692"/>
    </source>
</evidence>
<dbReference type="RefSeq" id="XP_030840615.1">
    <property type="nucleotide sequence ID" value="XM_030984755.1"/>
</dbReference>
<feature type="transmembrane region" description="Helical" evidence="6">
    <location>
        <begin position="383"/>
        <end position="403"/>
    </location>
</feature>
<proteinExistence type="predicted"/>
<reference evidence="9" key="1">
    <citation type="submission" date="2015-02" db="EMBL/GenBank/DDBJ databases">
        <title>Genome sequencing for Strongylocentrotus purpuratus.</title>
        <authorList>
            <person name="Murali S."/>
            <person name="Liu Y."/>
            <person name="Vee V."/>
            <person name="English A."/>
            <person name="Wang M."/>
            <person name="Skinner E."/>
            <person name="Han Y."/>
            <person name="Muzny D.M."/>
            <person name="Worley K.C."/>
            <person name="Gibbs R.A."/>
        </authorList>
    </citation>
    <scope>NUCLEOTIDE SEQUENCE</scope>
</reference>